<dbReference type="EMBL" id="CP107716">
    <property type="protein sequence ID" value="UYQ70459.1"/>
    <property type="molecule type" value="Genomic_DNA"/>
</dbReference>
<reference evidence="1" key="1">
    <citation type="submission" date="2022-10" db="EMBL/GenBank/DDBJ databases">
        <title>YIM 151497 complete genome.</title>
        <authorList>
            <person name="Chen X."/>
        </authorList>
    </citation>
    <scope>NUCLEOTIDE SEQUENCE</scope>
    <source>
        <strain evidence="1">YIM 151497</strain>
    </source>
</reference>
<name>A0ABY6IIM0_9HYPH</name>
<proteinExistence type="predicted"/>
<organism evidence="1 2">
    <name type="scientific">Pelagibacterium flavum</name>
    <dbReference type="NCBI Taxonomy" id="2984530"/>
    <lineage>
        <taxon>Bacteria</taxon>
        <taxon>Pseudomonadati</taxon>
        <taxon>Pseudomonadota</taxon>
        <taxon>Alphaproteobacteria</taxon>
        <taxon>Hyphomicrobiales</taxon>
        <taxon>Devosiaceae</taxon>
        <taxon>Pelagibacterium</taxon>
    </lineage>
</organism>
<gene>
    <name evidence="1" type="ORF">OF122_10205</name>
</gene>
<evidence type="ECO:0000313" key="2">
    <source>
        <dbReference type="Proteomes" id="UP001163882"/>
    </source>
</evidence>
<accession>A0ABY6IIM0</accession>
<keyword evidence="2" id="KW-1185">Reference proteome</keyword>
<dbReference type="Proteomes" id="UP001163882">
    <property type="component" value="Chromosome"/>
</dbReference>
<sequence length="93" mass="10335">MQSAATRFRIRVPNYGQLRLKAAIPDAKCERPQWIEIRLSPAPSSSWYVQEGLQNSQTKSMAGYLVVRGIHAKNHSKSGMSSPIIFLSSAKFG</sequence>
<dbReference type="RefSeq" id="WP_264224153.1">
    <property type="nucleotide sequence ID" value="NZ_CP107716.1"/>
</dbReference>
<evidence type="ECO:0000313" key="1">
    <source>
        <dbReference type="EMBL" id="UYQ70459.1"/>
    </source>
</evidence>
<protein>
    <submittedName>
        <fullName evidence="1">Uncharacterized protein</fullName>
    </submittedName>
</protein>